<keyword evidence="1" id="KW-0472">Membrane</keyword>
<sequence>MPALLNPTQTQLGPITEPIFDFANAVGDHNGQIPGTFPTAIFMYGLASGLTIMISIFCLLVVLFDQYSRRENLKLVRFGTRFPNLQEGDKFSLEQENGMIYEGVVTLKASDFYEIKSDEGLEQESSMSPFFKLKQAEIQDDRDKAKREIRTSEEEHEYQAFMEHSRVYCYQQWFSKFLMVTDTTETEGEGCSKTGEIQIENKGWKGISSMLQLPRYWEATSKW</sequence>
<dbReference type="OrthoDB" id="3544325at2759"/>
<dbReference type="AlphaFoldDB" id="A0A4S8QZJ6"/>
<evidence type="ECO:0000313" key="3">
    <source>
        <dbReference type="Proteomes" id="UP000308671"/>
    </source>
</evidence>
<organism evidence="2 3">
    <name type="scientific">Botrytis galanthina</name>
    <dbReference type="NCBI Taxonomy" id="278940"/>
    <lineage>
        <taxon>Eukaryota</taxon>
        <taxon>Fungi</taxon>
        <taxon>Dikarya</taxon>
        <taxon>Ascomycota</taxon>
        <taxon>Pezizomycotina</taxon>
        <taxon>Leotiomycetes</taxon>
        <taxon>Helotiales</taxon>
        <taxon>Sclerotiniaceae</taxon>
        <taxon>Botrytis</taxon>
    </lineage>
</organism>
<dbReference type="EMBL" id="PQXL01000134">
    <property type="protein sequence ID" value="THV50838.1"/>
    <property type="molecule type" value="Genomic_DNA"/>
</dbReference>
<proteinExistence type="predicted"/>
<evidence type="ECO:0000256" key="1">
    <source>
        <dbReference type="SAM" id="Phobius"/>
    </source>
</evidence>
<keyword evidence="1" id="KW-0812">Transmembrane</keyword>
<keyword evidence="3" id="KW-1185">Reference proteome</keyword>
<dbReference type="Proteomes" id="UP000308671">
    <property type="component" value="Unassembled WGS sequence"/>
</dbReference>
<keyword evidence="1" id="KW-1133">Transmembrane helix</keyword>
<evidence type="ECO:0000313" key="2">
    <source>
        <dbReference type="EMBL" id="THV50838.1"/>
    </source>
</evidence>
<name>A0A4S8QZJ6_9HELO</name>
<gene>
    <name evidence="2" type="ORF">BGAL_0134g00200</name>
</gene>
<feature type="transmembrane region" description="Helical" evidence="1">
    <location>
        <begin position="41"/>
        <end position="64"/>
    </location>
</feature>
<reference evidence="2 3" key="1">
    <citation type="submission" date="2017-12" db="EMBL/GenBank/DDBJ databases">
        <title>Comparative genomics of Botrytis spp.</title>
        <authorList>
            <person name="Valero-Jimenez C.A."/>
            <person name="Tapia P."/>
            <person name="Veloso J."/>
            <person name="Silva-Moreno E."/>
            <person name="Staats M."/>
            <person name="Valdes J.H."/>
            <person name="Van Kan J.A.L."/>
        </authorList>
    </citation>
    <scope>NUCLEOTIDE SEQUENCE [LARGE SCALE GENOMIC DNA]</scope>
    <source>
        <strain evidence="2 3">MUCL435</strain>
    </source>
</reference>
<comment type="caution">
    <text evidence="2">The sequence shown here is derived from an EMBL/GenBank/DDBJ whole genome shotgun (WGS) entry which is preliminary data.</text>
</comment>
<protein>
    <submittedName>
        <fullName evidence="2">Uncharacterized protein</fullName>
    </submittedName>
</protein>
<accession>A0A4S8QZJ6</accession>